<proteinExistence type="predicted"/>
<evidence type="ECO:0000313" key="2">
    <source>
        <dbReference type="Proteomes" id="UP000273054"/>
    </source>
</evidence>
<name>A0A2R8FDB3_9VIRU</name>
<evidence type="ECO:0000313" key="1">
    <source>
        <dbReference type="EMBL" id="SPN78989.1"/>
    </source>
</evidence>
<accession>A0A2R8FDB3</accession>
<gene>
    <name evidence="1" type="ORF">BRZCDTV_99</name>
</gene>
<keyword evidence="2" id="KW-1185">Reference proteome</keyword>
<sequence>LLENDWYPVVPSSSLVTSSVERGRESKGNLDYLVTFGVERESKGERLVPSCTLFYFCNLGWREREWRRTIVTHLYFGNSRLQKYSVLSSSTSGVERESKSNFKA</sequence>
<reference evidence="1" key="1">
    <citation type="submission" date="2018-03" db="EMBL/GenBank/DDBJ databases">
        <authorList>
            <consortium name="Urmite Genomes"/>
        </authorList>
    </citation>
    <scope>NUCLEOTIDE SEQUENCE [LARGE SCALE GENOMIC DNA]</scope>
    <source>
        <strain evidence="1">IHUMI-27.7</strain>
    </source>
</reference>
<feature type="non-terminal residue" evidence="1">
    <location>
        <position position="1"/>
    </location>
</feature>
<protein>
    <submittedName>
        <fullName evidence="1">Uncharacterized protein</fullName>
    </submittedName>
</protein>
<organism evidence="1">
    <name type="scientific">Brazilian cedratvirus IHUMI</name>
    <dbReference type="NCBI Taxonomy" id="2126980"/>
    <lineage>
        <taxon>Viruses</taxon>
        <taxon>Pithoviruses</taxon>
        <taxon>Orthocedratvirinae</taxon>
        <taxon>Alphacedratvirus</taxon>
        <taxon>Alphacedratvirus brasiliense</taxon>
    </lineage>
</organism>
<dbReference type="Proteomes" id="UP000273054">
    <property type="component" value="Segment"/>
</dbReference>
<dbReference type="EMBL" id="LT994651">
    <property type="protein sequence ID" value="SPN78989.1"/>
    <property type="molecule type" value="Genomic_DNA"/>
</dbReference>